<dbReference type="AlphaFoldDB" id="A0A8H7CFY1"/>
<evidence type="ECO:0000313" key="1">
    <source>
        <dbReference type="EMBL" id="KAF7334033.1"/>
    </source>
</evidence>
<dbReference type="OrthoDB" id="2987633at2759"/>
<reference evidence="1" key="1">
    <citation type="submission" date="2020-05" db="EMBL/GenBank/DDBJ databases">
        <title>Mycena genomes resolve the evolution of fungal bioluminescence.</title>
        <authorList>
            <person name="Tsai I.J."/>
        </authorList>
    </citation>
    <scope>NUCLEOTIDE SEQUENCE</scope>
    <source>
        <strain evidence="1">CCC161011</strain>
    </source>
</reference>
<gene>
    <name evidence="1" type="ORF">MVEN_02308700</name>
</gene>
<comment type="caution">
    <text evidence="1">The sequence shown here is derived from an EMBL/GenBank/DDBJ whole genome shotgun (WGS) entry which is preliminary data.</text>
</comment>
<dbReference type="EMBL" id="JACAZI010000027">
    <property type="protein sequence ID" value="KAF7334033.1"/>
    <property type="molecule type" value="Genomic_DNA"/>
</dbReference>
<name>A0A8H7CFY1_9AGAR</name>
<proteinExistence type="predicted"/>
<keyword evidence="2" id="KW-1185">Reference proteome</keyword>
<dbReference type="Proteomes" id="UP000620124">
    <property type="component" value="Unassembled WGS sequence"/>
</dbReference>
<sequence>MHPVIFSVRMPRCVPNASPDTAQNPPHVLRPSVVKRHHIPSLEPSFEVNPPHFPPVERDPSPPLYLPIPVHDSDPPSPPFCILTPICDSRPRPETPSMTPPHIDNAFILQIFDCIILSPSWRHALAGLIDAINRLNLDDNIPALQKIVEPLRKRFRSLIPTV</sequence>
<evidence type="ECO:0000313" key="2">
    <source>
        <dbReference type="Proteomes" id="UP000620124"/>
    </source>
</evidence>
<accession>A0A8H7CFY1</accession>
<protein>
    <submittedName>
        <fullName evidence="1">Uncharacterized protein</fullName>
    </submittedName>
</protein>
<organism evidence="1 2">
    <name type="scientific">Mycena venus</name>
    <dbReference type="NCBI Taxonomy" id="2733690"/>
    <lineage>
        <taxon>Eukaryota</taxon>
        <taxon>Fungi</taxon>
        <taxon>Dikarya</taxon>
        <taxon>Basidiomycota</taxon>
        <taxon>Agaricomycotina</taxon>
        <taxon>Agaricomycetes</taxon>
        <taxon>Agaricomycetidae</taxon>
        <taxon>Agaricales</taxon>
        <taxon>Marasmiineae</taxon>
        <taxon>Mycenaceae</taxon>
        <taxon>Mycena</taxon>
    </lineage>
</organism>